<gene>
    <name evidence="2" type="primary">FMP30</name>
    <name evidence="2" type="ORF">TNIN_20561</name>
</gene>
<organism evidence="2 3">
    <name type="scientific">Trichonephila inaurata madagascariensis</name>
    <dbReference type="NCBI Taxonomy" id="2747483"/>
    <lineage>
        <taxon>Eukaryota</taxon>
        <taxon>Metazoa</taxon>
        <taxon>Ecdysozoa</taxon>
        <taxon>Arthropoda</taxon>
        <taxon>Chelicerata</taxon>
        <taxon>Arachnida</taxon>
        <taxon>Araneae</taxon>
        <taxon>Araneomorphae</taxon>
        <taxon>Entelegynae</taxon>
        <taxon>Araneoidea</taxon>
        <taxon>Nephilidae</taxon>
        <taxon>Trichonephila</taxon>
        <taxon>Trichonephila inaurata</taxon>
    </lineage>
</organism>
<evidence type="ECO:0000313" key="2">
    <source>
        <dbReference type="EMBL" id="GFY75283.1"/>
    </source>
</evidence>
<dbReference type="GO" id="GO:0005737">
    <property type="term" value="C:cytoplasm"/>
    <property type="evidence" value="ECO:0007669"/>
    <property type="project" value="TreeGrafter"/>
</dbReference>
<evidence type="ECO:0000259" key="1">
    <source>
        <dbReference type="Pfam" id="PF12706"/>
    </source>
</evidence>
<sequence>MSTRNDYKLNDVDYLLQLQKTFRTITFKRVVKTGNMYVTNSINESSSNDVRIFTETQVKRSLIACFSSYMPQSIKEKLSFFSKGEDQNVMYKFDDVHDLKLGENYAIQNVGHSTLLIQLPGINILTDPVFNDLSKLLYPAKTLSHPTVDQLPKIDVIIISHNHPDHIDKNSLQNIFKTFKKKEWVIPSVFVPMGDKKLLQSFGFEQVEEVEWFTKISVLKDNNTVNFISIPADHRSGRYGLDHHRSLVTGWIINPEQGNVIFKYSGDTRSLTDENQIAVDAVLWHEIENKAFRVINGGVDIPYIICFEPSGPNYTRCDMDVTHQSTSYSALIQFVEAENLAKLSNKTTEDFIKKIKTIMMHHNKFEFGPDRFNEGLFIFKKLLSYLAFNNKDLNHELLRQQEKLNLNLDREQLKKNLPYLSRPLISSLPMQTSLLVHAKDFIINDYLTVSKKVKGLDEEQIKQYFSVYLKRNTIFPKIGERLNDEQIKNALFDPQNVPKYNKKENNPT</sequence>
<dbReference type="Proteomes" id="UP000886998">
    <property type="component" value="Unassembled WGS sequence"/>
</dbReference>
<accession>A0A8X6YQU3</accession>
<protein>
    <submittedName>
        <fullName evidence="2">N-acyl-phosphatidylethanolamine-hydrolyzing phospholipase D, mitochondrial</fullName>
    </submittedName>
</protein>
<dbReference type="InterPro" id="IPR036866">
    <property type="entry name" value="RibonucZ/Hydroxyglut_hydro"/>
</dbReference>
<dbReference type="GO" id="GO:0031123">
    <property type="term" value="P:RNA 3'-end processing"/>
    <property type="evidence" value="ECO:0007669"/>
    <property type="project" value="UniProtKB-ARBA"/>
</dbReference>
<dbReference type="AlphaFoldDB" id="A0A8X6YQU3"/>
<dbReference type="Gene3D" id="3.60.15.10">
    <property type="entry name" value="Ribonuclease Z/Hydroxyacylglutathione hydrolase-like"/>
    <property type="match status" value="1"/>
</dbReference>
<dbReference type="InterPro" id="IPR001279">
    <property type="entry name" value="Metallo-B-lactamas"/>
</dbReference>
<dbReference type="EMBL" id="BMAV01021263">
    <property type="protein sequence ID" value="GFY75283.1"/>
    <property type="molecule type" value="Genomic_DNA"/>
</dbReference>
<reference evidence="2" key="1">
    <citation type="submission" date="2020-08" db="EMBL/GenBank/DDBJ databases">
        <title>Multicomponent nature underlies the extraordinary mechanical properties of spider dragline silk.</title>
        <authorList>
            <person name="Kono N."/>
            <person name="Nakamura H."/>
            <person name="Mori M."/>
            <person name="Yoshida Y."/>
            <person name="Ohtoshi R."/>
            <person name="Malay A.D."/>
            <person name="Moran D.A.P."/>
            <person name="Tomita M."/>
            <person name="Numata K."/>
            <person name="Arakawa K."/>
        </authorList>
    </citation>
    <scope>NUCLEOTIDE SEQUENCE</scope>
</reference>
<proteinExistence type="predicted"/>
<dbReference type="OrthoDB" id="332863at2759"/>
<evidence type="ECO:0000313" key="3">
    <source>
        <dbReference type="Proteomes" id="UP000886998"/>
    </source>
</evidence>
<dbReference type="PANTHER" id="PTHR15032">
    <property type="entry name" value="N-ACYL-PHOSPHATIDYLETHANOLAMINE-HYDROLYZING PHOSPHOLIPASE D"/>
    <property type="match status" value="1"/>
</dbReference>
<name>A0A8X6YQU3_9ARAC</name>
<dbReference type="Pfam" id="PF12706">
    <property type="entry name" value="Lactamase_B_2"/>
    <property type="match status" value="1"/>
</dbReference>
<comment type="caution">
    <text evidence="2">The sequence shown here is derived from an EMBL/GenBank/DDBJ whole genome shotgun (WGS) entry which is preliminary data.</text>
</comment>
<dbReference type="PANTHER" id="PTHR15032:SF4">
    <property type="entry name" value="N-ACYL-PHOSPHATIDYLETHANOLAMINE-HYDROLYZING PHOSPHOLIPASE D"/>
    <property type="match status" value="1"/>
</dbReference>
<keyword evidence="3" id="KW-1185">Reference proteome</keyword>
<dbReference type="SUPFAM" id="SSF56281">
    <property type="entry name" value="Metallo-hydrolase/oxidoreductase"/>
    <property type="match status" value="1"/>
</dbReference>
<feature type="domain" description="Metallo-beta-lactamase" evidence="1">
    <location>
        <begin position="123"/>
        <end position="274"/>
    </location>
</feature>